<comment type="caution">
    <text evidence="1">The sequence shown here is derived from an EMBL/GenBank/DDBJ whole genome shotgun (WGS) entry which is preliminary data.</text>
</comment>
<dbReference type="AlphaFoldDB" id="A0A0F9GU99"/>
<organism evidence="1">
    <name type="scientific">marine sediment metagenome</name>
    <dbReference type="NCBI Taxonomy" id="412755"/>
    <lineage>
        <taxon>unclassified sequences</taxon>
        <taxon>metagenomes</taxon>
        <taxon>ecological metagenomes</taxon>
    </lineage>
</organism>
<reference evidence="1" key="1">
    <citation type="journal article" date="2015" name="Nature">
        <title>Complex archaea that bridge the gap between prokaryotes and eukaryotes.</title>
        <authorList>
            <person name="Spang A."/>
            <person name="Saw J.H."/>
            <person name="Jorgensen S.L."/>
            <person name="Zaremba-Niedzwiedzka K."/>
            <person name="Martijn J."/>
            <person name="Lind A.E."/>
            <person name="van Eijk R."/>
            <person name="Schleper C."/>
            <person name="Guy L."/>
            <person name="Ettema T.J."/>
        </authorList>
    </citation>
    <scope>NUCLEOTIDE SEQUENCE</scope>
</reference>
<accession>A0A0F9GU99</accession>
<name>A0A0F9GU99_9ZZZZ</name>
<gene>
    <name evidence="1" type="ORF">LCGC14_2142230</name>
</gene>
<protein>
    <submittedName>
        <fullName evidence="1">Uncharacterized protein</fullName>
    </submittedName>
</protein>
<dbReference type="EMBL" id="LAZR01027115">
    <property type="protein sequence ID" value="KKL66712.1"/>
    <property type="molecule type" value="Genomic_DNA"/>
</dbReference>
<sequence length="211" mass="22123">MQRALVILCVLSLLLAAPLQLWAATEGPNNPATAVDDSSTGTIAWLNPTNVFTSNDSRARAPLDDSGPQSHYLKATNFSFALTGCTSVDGITVEIERSEGGLDLPVVSDAFVKIVRGGTIGGTDKAAAGAWPTTDAIQSYGGVADLWGLSWTCAQVTASNFGVAISAGCDCGFEEIEDARIDHMKITVTFSISGTKLLITKQETKVRRAGL</sequence>
<proteinExistence type="predicted"/>
<evidence type="ECO:0000313" key="1">
    <source>
        <dbReference type="EMBL" id="KKL66712.1"/>
    </source>
</evidence>